<evidence type="ECO:0000256" key="7">
    <source>
        <dbReference type="ARBA" id="ARBA00023204"/>
    </source>
</evidence>
<dbReference type="InterPro" id="IPR036420">
    <property type="entry name" value="BRCT_dom_sf"/>
</dbReference>
<keyword evidence="5 9" id="KW-0863">Zinc-finger</keyword>
<keyword evidence="6" id="KW-0862">Zinc</keyword>
<dbReference type="PROSITE" id="PS50172">
    <property type="entry name" value="BRCT"/>
    <property type="match status" value="1"/>
</dbReference>
<dbReference type="GO" id="GO:0004842">
    <property type="term" value="F:ubiquitin-protein transferase activity"/>
    <property type="evidence" value="ECO:0007669"/>
    <property type="project" value="TreeGrafter"/>
</dbReference>
<feature type="compositionally biased region" description="Polar residues" evidence="10">
    <location>
        <begin position="308"/>
        <end position="319"/>
    </location>
</feature>
<feature type="domain" description="BRCT" evidence="12">
    <location>
        <begin position="581"/>
        <end position="683"/>
    </location>
</feature>
<comment type="caution">
    <text evidence="13">The sequence shown here is derived from an EMBL/GenBank/DDBJ whole genome shotgun (WGS) entry which is preliminary data.</text>
</comment>
<evidence type="ECO:0000313" key="14">
    <source>
        <dbReference type="Proteomes" id="UP000243579"/>
    </source>
</evidence>
<dbReference type="GO" id="GO:0005634">
    <property type="term" value="C:nucleus"/>
    <property type="evidence" value="ECO:0007669"/>
    <property type="project" value="UniProtKB-SubCell"/>
</dbReference>
<comment type="subcellular location">
    <subcellularLocation>
        <location evidence="1">Nucleus</location>
    </subcellularLocation>
</comment>
<dbReference type="SMART" id="SM00184">
    <property type="entry name" value="RING"/>
    <property type="match status" value="1"/>
</dbReference>
<keyword evidence="2" id="KW-0479">Metal-binding</keyword>
<dbReference type="GO" id="GO:0008270">
    <property type="term" value="F:zinc ion binding"/>
    <property type="evidence" value="ECO:0007669"/>
    <property type="project" value="UniProtKB-KW"/>
</dbReference>
<evidence type="ECO:0000256" key="10">
    <source>
        <dbReference type="SAM" id="MobiDB-lite"/>
    </source>
</evidence>
<evidence type="ECO:0000259" key="11">
    <source>
        <dbReference type="PROSITE" id="PS50089"/>
    </source>
</evidence>
<evidence type="ECO:0000256" key="3">
    <source>
        <dbReference type="ARBA" id="ARBA00022737"/>
    </source>
</evidence>
<evidence type="ECO:0000259" key="12">
    <source>
        <dbReference type="PROSITE" id="PS50172"/>
    </source>
</evidence>
<dbReference type="Pfam" id="PF13445">
    <property type="entry name" value="zf-RING_UBOX"/>
    <property type="match status" value="1"/>
</dbReference>
<dbReference type="OrthoDB" id="6105938at2759"/>
<dbReference type="InterPro" id="IPR001841">
    <property type="entry name" value="Znf_RING"/>
</dbReference>
<dbReference type="InterPro" id="IPR027370">
    <property type="entry name" value="Znf-RING_euk"/>
</dbReference>
<feature type="compositionally biased region" description="Basic and acidic residues" evidence="10">
    <location>
        <begin position="114"/>
        <end position="123"/>
    </location>
</feature>
<dbReference type="InterPro" id="IPR017907">
    <property type="entry name" value="Znf_RING_CS"/>
</dbReference>
<dbReference type="EMBL" id="JNBR01000029">
    <property type="protein sequence ID" value="OQS00553.1"/>
    <property type="molecule type" value="Genomic_DNA"/>
</dbReference>
<keyword evidence="7" id="KW-0234">DNA repair</keyword>
<dbReference type="SUPFAM" id="SSF52113">
    <property type="entry name" value="BRCT domain"/>
    <property type="match status" value="2"/>
</dbReference>
<dbReference type="InterPro" id="IPR013083">
    <property type="entry name" value="Znf_RING/FYVE/PHD"/>
</dbReference>
<dbReference type="Proteomes" id="UP000243579">
    <property type="component" value="Unassembled WGS sequence"/>
</dbReference>
<keyword evidence="14" id="KW-1185">Reference proteome</keyword>
<feature type="compositionally biased region" description="Pro residues" evidence="10">
    <location>
        <begin position="324"/>
        <end position="350"/>
    </location>
</feature>
<keyword evidence="8" id="KW-0539">Nucleus</keyword>
<dbReference type="PANTHER" id="PTHR13763:SF0">
    <property type="entry name" value="BREAST CANCER TYPE 1 SUSCEPTIBILITY PROTEIN"/>
    <property type="match status" value="1"/>
</dbReference>
<dbReference type="InterPro" id="IPR031099">
    <property type="entry name" value="BRCA1-associated"/>
</dbReference>
<protein>
    <recommendedName>
        <fullName evidence="15">RING-type domain-containing protein</fullName>
    </recommendedName>
</protein>
<keyword evidence="4" id="KW-0227">DNA damage</keyword>
<dbReference type="PANTHER" id="PTHR13763">
    <property type="entry name" value="BREAST CANCER TYPE 1 SUSCEPTIBILITY PROTEIN BRCA1"/>
    <property type="match status" value="1"/>
</dbReference>
<dbReference type="GO" id="GO:0045944">
    <property type="term" value="P:positive regulation of transcription by RNA polymerase II"/>
    <property type="evidence" value="ECO:0007669"/>
    <property type="project" value="TreeGrafter"/>
</dbReference>
<evidence type="ECO:0000256" key="6">
    <source>
        <dbReference type="ARBA" id="ARBA00022833"/>
    </source>
</evidence>
<dbReference type="SUPFAM" id="SSF57850">
    <property type="entry name" value="RING/U-box"/>
    <property type="match status" value="1"/>
</dbReference>
<dbReference type="GO" id="GO:0000724">
    <property type="term" value="P:double-strand break repair via homologous recombination"/>
    <property type="evidence" value="ECO:0007669"/>
    <property type="project" value="TreeGrafter"/>
</dbReference>
<feature type="compositionally biased region" description="Acidic residues" evidence="10">
    <location>
        <begin position="396"/>
        <end position="415"/>
    </location>
</feature>
<gene>
    <name evidence="13" type="ORF">ACHHYP_03422</name>
</gene>
<dbReference type="STRING" id="1202772.A0A1V9ZRC8"/>
<keyword evidence="3" id="KW-0677">Repeat</keyword>
<feature type="region of interest" description="Disordered" evidence="10">
    <location>
        <begin position="98"/>
        <end position="173"/>
    </location>
</feature>
<evidence type="ECO:0000313" key="13">
    <source>
        <dbReference type="EMBL" id="OQS00553.1"/>
    </source>
</evidence>
<organism evidence="13 14">
    <name type="scientific">Achlya hypogyna</name>
    <name type="common">Oomycete</name>
    <name type="synonym">Protoachlya hypogyna</name>
    <dbReference type="NCBI Taxonomy" id="1202772"/>
    <lineage>
        <taxon>Eukaryota</taxon>
        <taxon>Sar</taxon>
        <taxon>Stramenopiles</taxon>
        <taxon>Oomycota</taxon>
        <taxon>Saprolegniomycetes</taxon>
        <taxon>Saprolegniales</taxon>
        <taxon>Achlyaceae</taxon>
        <taxon>Achlya</taxon>
    </lineage>
</organism>
<dbReference type="AlphaFoldDB" id="A0A1V9ZRC8"/>
<feature type="compositionally biased region" description="Low complexity" evidence="10">
    <location>
        <begin position="281"/>
        <end position="293"/>
    </location>
</feature>
<feature type="region of interest" description="Disordered" evidence="10">
    <location>
        <begin position="396"/>
        <end position="424"/>
    </location>
</feature>
<dbReference type="PROSITE" id="PS50089">
    <property type="entry name" value="ZF_RING_2"/>
    <property type="match status" value="1"/>
</dbReference>
<dbReference type="PROSITE" id="PS00518">
    <property type="entry name" value="ZF_RING_1"/>
    <property type="match status" value="1"/>
</dbReference>
<evidence type="ECO:0000256" key="2">
    <source>
        <dbReference type="ARBA" id="ARBA00022723"/>
    </source>
</evidence>
<evidence type="ECO:0000256" key="8">
    <source>
        <dbReference type="ARBA" id="ARBA00023242"/>
    </source>
</evidence>
<reference evidence="13 14" key="1">
    <citation type="journal article" date="2014" name="Genome Biol. Evol.">
        <title>The secreted proteins of Achlya hypogyna and Thraustotheca clavata identify the ancestral oomycete secretome and reveal gene acquisitions by horizontal gene transfer.</title>
        <authorList>
            <person name="Misner I."/>
            <person name="Blouin N."/>
            <person name="Leonard G."/>
            <person name="Richards T.A."/>
            <person name="Lane C.E."/>
        </authorList>
    </citation>
    <scope>NUCLEOTIDE SEQUENCE [LARGE SCALE GENOMIC DNA]</scope>
    <source>
        <strain evidence="13 14">ATCC 48635</strain>
    </source>
</reference>
<proteinExistence type="predicted"/>
<dbReference type="Gene3D" id="3.40.50.10190">
    <property type="entry name" value="BRCT domain"/>
    <property type="match status" value="1"/>
</dbReference>
<feature type="compositionally biased region" description="Pro residues" evidence="10">
    <location>
        <begin position="362"/>
        <end position="373"/>
    </location>
</feature>
<name>A0A1V9ZRC8_ACHHY</name>
<evidence type="ECO:0000256" key="5">
    <source>
        <dbReference type="ARBA" id="ARBA00022771"/>
    </source>
</evidence>
<sequence length="684" mass="74096">MEAMLMHVDVIRDELQCYVCKRVLDDPQCLVCNHNFCRSCIESELRKTVSKCPRCSIPMRPGDVHRNQFLGGLVAEWLLVEAALTAVRPSGAKRKLSIDAVTPTKTRPSPAAHDIPETDRDESFEPESPELYPMMPPPVPSPAGLAPASPPLNNSSRQSSPAANNAPPESAMTVATPTVEDAPPESALTVATPIKENLTPLLTTPELHGYMARLQRLGQDIDDDNFESSSSSVAAELNFASQSSPALAYAQPSPVEIASPHRSNGIAMPPAHGVALVQPKASALAPAPQLSPATPTPPSPSQDHIALQRQQSSGDVSQDSAQPTSPPMPSSPAAPSSPPPVQAQPSPQPIPYAGVKKILVPKSPPTQRPPPVPSRILHATLVPSTQTVEALHRDDADDAADDADDVDDDDEDAVDETERPPMDPFEETQVPVLVASQSQLPSSPVAVARRLVCSDLTVAEQRKLLSAVELLGQARFGRDFAPCIDPRSGQAMMDVTHVITKAMNDRRCARTAKYMLGLAYRCWIVDYTHEDRWLHGAYGTYRWVEASMAAGYWVAEEPFEVDGDVFAADKAMPRKCREATATAKLFDKMRLIQLCPTTAFEPNALTYLPDVVAAFGGVYEPFVFAQALDDEPGLKTIGIVSKSLSAATCKELWQQHGIPIVRVTWVPDSVSHMMALPFDDYYPY</sequence>
<accession>A0A1V9ZRC8</accession>
<dbReference type="InterPro" id="IPR001357">
    <property type="entry name" value="BRCT_dom"/>
</dbReference>
<evidence type="ECO:0000256" key="9">
    <source>
        <dbReference type="PROSITE-ProRule" id="PRU00175"/>
    </source>
</evidence>
<feature type="domain" description="RING-type" evidence="11">
    <location>
        <begin position="17"/>
        <end position="56"/>
    </location>
</feature>
<dbReference type="Gene3D" id="3.30.40.10">
    <property type="entry name" value="Zinc/RING finger domain, C3HC4 (zinc finger)"/>
    <property type="match status" value="1"/>
</dbReference>
<feature type="compositionally biased region" description="Low complexity" evidence="10">
    <location>
        <begin position="142"/>
        <end position="171"/>
    </location>
</feature>
<feature type="region of interest" description="Disordered" evidence="10">
    <location>
        <begin position="252"/>
        <end position="375"/>
    </location>
</feature>
<evidence type="ECO:0000256" key="4">
    <source>
        <dbReference type="ARBA" id="ARBA00022763"/>
    </source>
</evidence>
<evidence type="ECO:0000256" key="1">
    <source>
        <dbReference type="ARBA" id="ARBA00004123"/>
    </source>
</evidence>
<evidence type="ECO:0008006" key="15">
    <source>
        <dbReference type="Google" id="ProtNLM"/>
    </source>
</evidence>